<protein>
    <submittedName>
        <fullName evidence="2">Acyl-CoA/acyl-ACP dehydrogenase</fullName>
    </submittedName>
</protein>
<dbReference type="GO" id="GO:0003995">
    <property type="term" value="F:acyl-CoA dehydrogenase activity"/>
    <property type="evidence" value="ECO:0007669"/>
    <property type="project" value="TreeGrafter"/>
</dbReference>
<comment type="caution">
    <text evidence="2">The sequence shown here is derived from an EMBL/GenBank/DDBJ whole genome shotgun (WGS) entry which is preliminary data.</text>
</comment>
<dbReference type="InterPro" id="IPR046373">
    <property type="entry name" value="Acyl-CoA_Oxase/DH_mid-dom_sf"/>
</dbReference>
<dbReference type="Pfam" id="PF02771">
    <property type="entry name" value="Acyl-CoA_dh_N"/>
    <property type="match status" value="1"/>
</dbReference>
<dbReference type="Proteomes" id="UP000470470">
    <property type="component" value="Unassembled WGS sequence"/>
</dbReference>
<proteinExistence type="predicted"/>
<dbReference type="SUPFAM" id="SSF56645">
    <property type="entry name" value="Acyl-CoA dehydrogenase NM domain-like"/>
    <property type="match status" value="1"/>
</dbReference>
<accession>A0A7K3W9R9</accession>
<dbReference type="Gene3D" id="2.40.110.10">
    <property type="entry name" value="Butyryl-CoA Dehydrogenase, subunit A, domain 2"/>
    <property type="match status" value="1"/>
</dbReference>
<keyword evidence="3" id="KW-1185">Reference proteome</keyword>
<reference evidence="2 3" key="1">
    <citation type="submission" date="2020-02" db="EMBL/GenBank/DDBJ databases">
        <title>The whole genome sequence of CPCC 205119.</title>
        <authorList>
            <person name="Jiang Z."/>
        </authorList>
    </citation>
    <scope>NUCLEOTIDE SEQUENCE [LARGE SCALE GENOMIC DNA]</scope>
    <source>
        <strain evidence="2 3">CPCC 205119</strain>
    </source>
</reference>
<dbReference type="PANTHER" id="PTHR43884:SF12">
    <property type="entry name" value="ISOVALERYL-COA DEHYDROGENASE, MITOCHONDRIAL-RELATED"/>
    <property type="match status" value="1"/>
</dbReference>
<gene>
    <name evidence="2" type="ORF">G1H19_04130</name>
</gene>
<dbReference type="InterPro" id="IPR037069">
    <property type="entry name" value="AcylCoA_DH/ox_N_sf"/>
</dbReference>
<organism evidence="2 3">
    <name type="scientific">Goekera deserti</name>
    <dbReference type="NCBI Taxonomy" id="2497753"/>
    <lineage>
        <taxon>Bacteria</taxon>
        <taxon>Bacillati</taxon>
        <taxon>Actinomycetota</taxon>
        <taxon>Actinomycetes</taxon>
        <taxon>Geodermatophilales</taxon>
        <taxon>Geodermatophilaceae</taxon>
        <taxon>Goekera</taxon>
    </lineage>
</organism>
<dbReference type="PANTHER" id="PTHR43884">
    <property type="entry name" value="ACYL-COA DEHYDROGENASE"/>
    <property type="match status" value="1"/>
</dbReference>
<dbReference type="EMBL" id="JAAGWK010000008">
    <property type="protein sequence ID" value="NEL53202.1"/>
    <property type="molecule type" value="Genomic_DNA"/>
</dbReference>
<dbReference type="InterPro" id="IPR009100">
    <property type="entry name" value="AcylCoA_DH/oxidase_NM_dom_sf"/>
</dbReference>
<evidence type="ECO:0000313" key="3">
    <source>
        <dbReference type="Proteomes" id="UP000470470"/>
    </source>
</evidence>
<feature type="domain" description="Acyl-CoA dehydrogenase/oxidase N-terminal" evidence="1">
    <location>
        <begin position="6"/>
        <end position="103"/>
    </location>
</feature>
<dbReference type="InterPro" id="IPR013786">
    <property type="entry name" value="AcylCoA_DH/ox_N"/>
</dbReference>
<dbReference type="GO" id="GO:0050660">
    <property type="term" value="F:flavin adenine dinucleotide binding"/>
    <property type="evidence" value="ECO:0007669"/>
    <property type="project" value="InterPro"/>
</dbReference>
<dbReference type="Gene3D" id="1.10.540.10">
    <property type="entry name" value="Acyl-CoA dehydrogenase/oxidase, N-terminal domain"/>
    <property type="match status" value="1"/>
</dbReference>
<evidence type="ECO:0000313" key="2">
    <source>
        <dbReference type="EMBL" id="NEL53202.1"/>
    </source>
</evidence>
<dbReference type="AlphaFoldDB" id="A0A7K3W9R9"/>
<sequence length="340" mass="34565">MTDVVSWARGLADEVLFPAAGEVERAGRVPSGHLAALADAGLYGLTGPADAGGLAADALTVQTVVELLAGGDLATTFVWLQHLGVVRLVADAPGPLRAAHLEDLCAGRLRAGIALQAANRPGPPAVRARLDGGDVVLDGAVPWVTGWDHVDVVLVAARTADDDVVLLLVDAVAGGTLAVRPQTTVAVTASATVDLTLRGHRVPAGRLVLQVPFLRWRAGDQAGLRLNGSLALGVAGRCARSVRELAADRPALGALAEALTRAVDDARRTLDTAAPAELPAARAAASALAHRASGALVTAAGSAAIGAGHPAQRLAREALFLLVFGSRPAVRTALLDHLTP</sequence>
<dbReference type="RefSeq" id="WP_162393284.1">
    <property type="nucleotide sequence ID" value="NZ_JAABOZ010000007.1"/>
</dbReference>
<evidence type="ECO:0000259" key="1">
    <source>
        <dbReference type="Pfam" id="PF02771"/>
    </source>
</evidence>
<name>A0A7K3W9R9_9ACTN</name>